<dbReference type="PANTHER" id="PTHR13774:SF17">
    <property type="entry name" value="PHENAZINE BIOSYNTHESIS-LIKE DOMAIN-CONTAINING PROTEIN"/>
    <property type="match status" value="1"/>
</dbReference>
<evidence type="ECO:0000256" key="1">
    <source>
        <dbReference type="ARBA" id="ARBA00008270"/>
    </source>
</evidence>
<proteinExistence type="inferred from homology"/>
<keyword evidence="4" id="KW-1185">Reference proteome</keyword>
<protein>
    <submittedName>
        <fullName evidence="3">PhzF family phenazine biosynthesis protein</fullName>
    </submittedName>
</protein>
<dbReference type="InterPro" id="IPR003719">
    <property type="entry name" value="Phenazine_PhzF-like"/>
</dbReference>
<name>A0ABP7MEX7_9GAMM</name>
<keyword evidence="2" id="KW-0413">Isomerase</keyword>
<dbReference type="Pfam" id="PF02567">
    <property type="entry name" value="PhzC-PhzF"/>
    <property type="match status" value="1"/>
</dbReference>
<reference evidence="4" key="1">
    <citation type="journal article" date="2019" name="Int. J. Syst. Evol. Microbiol.">
        <title>The Global Catalogue of Microorganisms (GCM) 10K type strain sequencing project: providing services to taxonomists for standard genome sequencing and annotation.</title>
        <authorList>
            <consortium name="The Broad Institute Genomics Platform"/>
            <consortium name="The Broad Institute Genome Sequencing Center for Infectious Disease"/>
            <person name="Wu L."/>
            <person name="Ma J."/>
        </authorList>
    </citation>
    <scope>NUCLEOTIDE SEQUENCE [LARGE SCALE GENOMIC DNA]</scope>
    <source>
        <strain evidence="4">JCM 17551</strain>
    </source>
</reference>
<gene>
    <name evidence="3" type="ORF">GCM10022277_15520</name>
</gene>
<comment type="similarity">
    <text evidence="1">Belongs to the PhzF family.</text>
</comment>
<dbReference type="PANTHER" id="PTHR13774">
    <property type="entry name" value="PHENAZINE BIOSYNTHESIS PROTEIN"/>
    <property type="match status" value="1"/>
</dbReference>
<dbReference type="Gene3D" id="3.10.310.10">
    <property type="entry name" value="Diaminopimelate Epimerase, Chain A, domain 1"/>
    <property type="match status" value="2"/>
</dbReference>
<accession>A0ABP7MEX7</accession>
<dbReference type="NCBIfam" id="TIGR00654">
    <property type="entry name" value="PhzF_family"/>
    <property type="match status" value="1"/>
</dbReference>
<dbReference type="Proteomes" id="UP001501565">
    <property type="component" value="Unassembled WGS sequence"/>
</dbReference>
<evidence type="ECO:0000313" key="4">
    <source>
        <dbReference type="Proteomes" id="UP001501565"/>
    </source>
</evidence>
<organism evidence="3 4">
    <name type="scientific">Litoribacillus peritrichatus</name>
    <dbReference type="NCBI Taxonomy" id="718191"/>
    <lineage>
        <taxon>Bacteria</taxon>
        <taxon>Pseudomonadati</taxon>
        <taxon>Pseudomonadota</taxon>
        <taxon>Gammaproteobacteria</taxon>
        <taxon>Oceanospirillales</taxon>
        <taxon>Oceanospirillaceae</taxon>
        <taxon>Litoribacillus</taxon>
    </lineage>
</organism>
<dbReference type="RefSeq" id="WP_344797182.1">
    <property type="nucleotide sequence ID" value="NZ_BAABBN010000004.1"/>
</dbReference>
<evidence type="ECO:0000256" key="2">
    <source>
        <dbReference type="ARBA" id="ARBA00023235"/>
    </source>
</evidence>
<sequence length="261" mass="28720">MKLEVYQVDAFTDRTFGGNPAVVCPLKSWLTDDMMQNIAMENAVAETAFIVPNKHGFDIRWFTPEIEMDLCGHATLAAAHVISKHLEYPSSVIHFDSKSGSLAVEVNDAILTLNFPSRPPERSAAPDSILSALNFKPVAVLKSRDYVLVFESEDEIRNLEVNKAIFDQINIDPGGVVVTAKGRDVDFVSRFFTPQASILEDPVTGSAHCSLIPYWAEKLGKNEFSALQLSSRGGELLCKLEGDRVKISGRAVTFMEGTIKV</sequence>
<dbReference type="SUPFAM" id="SSF54506">
    <property type="entry name" value="Diaminopimelate epimerase-like"/>
    <property type="match status" value="1"/>
</dbReference>
<dbReference type="EMBL" id="BAABBN010000004">
    <property type="protein sequence ID" value="GAA3920722.1"/>
    <property type="molecule type" value="Genomic_DNA"/>
</dbReference>
<comment type="caution">
    <text evidence="3">The sequence shown here is derived from an EMBL/GenBank/DDBJ whole genome shotgun (WGS) entry which is preliminary data.</text>
</comment>
<evidence type="ECO:0000313" key="3">
    <source>
        <dbReference type="EMBL" id="GAA3920722.1"/>
    </source>
</evidence>
<dbReference type="PIRSF" id="PIRSF016184">
    <property type="entry name" value="PhzC_PhzF"/>
    <property type="match status" value="1"/>
</dbReference>